<evidence type="ECO:0000313" key="1">
    <source>
        <dbReference type="EMBL" id="MFD0801987.1"/>
    </source>
</evidence>
<organism evidence="1 2">
    <name type="scientific">Streptomonospora algeriensis</name>
    <dbReference type="NCBI Taxonomy" id="995084"/>
    <lineage>
        <taxon>Bacteria</taxon>
        <taxon>Bacillati</taxon>
        <taxon>Actinomycetota</taxon>
        <taxon>Actinomycetes</taxon>
        <taxon>Streptosporangiales</taxon>
        <taxon>Nocardiopsidaceae</taxon>
        <taxon>Streptomonospora</taxon>
    </lineage>
</organism>
<evidence type="ECO:0000313" key="2">
    <source>
        <dbReference type="Proteomes" id="UP001596956"/>
    </source>
</evidence>
<accession>A0ABW3BFT9</accession>
<keyword evidence="2" id="KW-1185">Reference proteome</keyword>
<reference evidence="2" key="1">
    <citation type="journal article" date="2019" name="Int. J. Syst. Evol. Microbiol.">
        <title>The Global Catalogue of Microorganisms (GCM) 10K type strain sequencing project: providing services to taxonomists for standard genome sequencing and annotation.</title>
        <authorList>
            <consortium name="The Broad Institute Genomics Platform"/>
            <consortium name="The Broad Institute Genome Sequencing Center for Infectious Disease"/>
            <person name="Wu L."/>
            <person name="Ma J."/>
        </authorList>
    </citation>
    <scope>NUCLEOTIDE SEQUENCE [LARGE SCALE GENOMIC DNA]</scope>
    <source>
        <strain evidence="2">CCUG 63369</strain>
    </source>
</reference>
<protein>
    <submittedName>
        <fullName evidence="1">Uncharacterized protein</fullName>
    </submittedName>
</protein>
<gene>
    <name evidence="1" type="ORF">ACFQZU_11765</name>
</gene>
<sequence length="67" mass="7571">MNTENPREAPLPHLGGALTAAERLALRDLRDEIVEAAEDRVFRFGRVREAALEMRSRLGGPLDREEE</sequence>
<comment type="caution">
    <text evidence="1">The sequence shown here is derived from an EMBL/GenBank/DDBJ whole genome shotgun (WGS) entry which is preliminary data.</text>
</comment>
<proteinExistence type="predicted"/>
<name>A0ABW3BFT9_9ACTN</name>
<dbReference type="Proteomes" id="UP001596956">
    <property type="component" value="Unassembled WGS sequence"/>
</dbReference>
<dbReference type="EMBL" id="JBHTHR010000341">
    <property type="protein sequence ID" value="MFD0801987.1"/>
    <property type="molecule type" value="Genomic_DNA"/>
</dbReference>